<reference evidence="1 2" key="1">
    <citation type="submission" date="2023-02" db="EMBL/GenBank/DDBJ databases">
        <title>Dictyobacter halimunensis sp. nov., a new member of the class Ktedonobacteria from forest soil in a geothermal area.</title>
        <authorList>
            <person name="Rachmania M.K."/>
            <person name="Ningsih F."/>
            <person name="Sakai Y."/>
            <person name="Yabe S."/>
            <person name="Yokota A."/>
            <person name="Sjamsuridzal W."/>
        </authorList>
    </citation>
    <scope>NUCLEOTIDE SEQUENCE [LARGE SCALE GENOMIC DNA]</scope>
    <source>
        <strain evidence="1 2">S3.2.2.5</strain>
    </source>
</reference>
<dbReference type="RefSeq" id="WP_338251186.1">
    <property type="nucleotide sequence ID" value="NZ_BSRI01000002.1"/>
</dbReference>
<accession>A0ABQ6FPE6</accession>
<sequence length="46" mass="5117">MSTLIVPVAVIEKITPHSNADALELAQVLGWQLVIKKNQYQRICSP</sequence>
<proteinExistence type="predicted"/>
<dbReference type="Proteomes" id="UP001344906">
    <property type="component" value="Unassembled WGS sequence"/>
</dbReference>
<evidence type="ECO:0000313" key="2">
    <source>
        <dbReference type="Proteomes" id="UP001344906"/>
    </source>
</evidence>
<protein>
    <submittedName>
        <fullName evidence="1">Uncharacterized protein</fullName>
    </submittedName>
</protein>
<name>A0ABQ6FPE6_9CHLR</name>
<evidence type="ECO:0000313" key="1">
    <source>
        <dbReference type="EMBL" id="GLV56144.1"/>
    </source>
</evidence>
<dbReference type="EMBL" id="BSRI01000002">
    <property type="protein sequence ID" value="GLV56144.1"/>
    <property type="molecule type" value="Genomic_DNA"/>
</dbReference>
<comment type="caution">
    <text evidence="1">The sequence shown here is derived from an EMBL/GenBank/DDBJ whole genome shotgun (WGS) entry which is preliminary data.</text>
</comment>
<gene>
    <name evidence="1" type="ORF">KDH_29870</name>
</gene>
<dbReference type="Pfam" id="PF21189">
    <property type="entry name" value="PHA02142"/>
    <property type="match status" value="1"/>
</dbReference>
<keyword evidence="2" id="KW-1185">Reference proteome</keyword>
<organism evidence="1 2">
    <name type="scientific">Dictyobacter halimunensis</name>
    <dbReference type="NCBI Taxonomy" id="3026934"/>
    <lineage>
        <taxon>Bacteria</taxon>
        <taxon>Bacillati</taxon>
        <taxon>Chloroflexota</taxon>
        <taxon>Ktedonobacteria</taxon>
        <taxon>Ktedonobacterales</taxon>
        <taxon>Dictyobacteraceae</taxon>
        <taxon>Dictyobacter</taxon>
    </lineage>
</organism>